<evidence type="ECO:0000256" key="1">
    <source>
        <dbReference type="ARBA" id="ARBA00009097"/>
    </source>
</evidence>
<evidence type="ECO:0000313" key="6">
    <source>
        <dbReference type="Proteomes" id="UP001519460"/>
    </source>
</evidence>
<dbReference type="InterPro" id="IPR032017">
    <property type="entry name" value="FAM76"/>
</dbReference>
<evidence type="ECO:0008006" key="7">
    <source>
        <dbReference type="Google" id="ProtNLM"/>
    </source>
</evidence>
<evidence type="ECO:0000256" key="4">
    <source>
        <dbReference type="SAM" id="MobiDB-lite"/>
    </source>
</evidence>
<organism evidence="5 6">
    <name type="scientific">Batillaria attramentaria</name>
    <dbReference type="NCBI Taxonomy" id="370345"/>
    <lineage>
        <taxon>Eukaryota</taxon>
        <taxon>Metazoa</taxon>
        <taxon>Spiralia</taxon>
        <taxon>Lophotrochozoa</taxon>
        <taxon>Mollusca</taxon>
        <taxon>Gastropoda</taxon>
        <taxon>Caenogastropoda</taxon>
        <taxon>Sorbeoconcha</taxon>
        <taxon>Cerithioidea</taxon>
        <taxon>Batillariidae</taxon>
        <taxon>Batillaria</taxon>
    </lineage>
</organism>
<comment type="similarity">
    <text evidence="1">Belongs to the FAM76 family.</text>
</comment>
<dbReference type="EMBL" id="JACVVK020000160">
    <property type="protein sequence ID" value="KAK7487753.1"/>
    <property type="molecule type" value="Genomic_DNA"/>
</dbReference>
<evidence type="ECO:0000313" key="5">
    <source>
        <dbReference type="EMBL" id="KAK7487753.1"/>
    </source>
</evidence>
<dbReference type="PANTHER" id="PTHR46176">
    <property type="entry name" value="LD21662P"/>
    <property type="match status" value="1"/>
</dbReference>
<comment type="caution">
    <text evidence="5">The sequence shown here is derived from an EMBL/GenBank/DDBJ whole genome shotgun (WGS) entry which is preliminary data.</text>
</comment>
<dbReference type="Pfam" id="PF16046">
    <property type="entry name" value="FAM76"/>
    <property type="match status" value="2"/>
</dbReference>
<dbReference type="PANTHER" id="PTHR46176:SF1">
    <property type="entry name" value="LD21662P"/>
    <property type="match status" value="1"/>
</dbReference>
<accession>A0ABD0KL33</accession>
<dbReference type="Proteomes" id="UP001519460">
    <property type="component" value="Unassembled WGS sequence"/>
</dbReference>
<feature type="compositionally biased region" description="Polar residues" evidence="4">
    <location>
        <begin position="310"/>
        <end position="335"/>
    </location>
</feature>
<protein>
    <recommendedName>
        <fullName evidence="7">Protein FAM76A</fullName>
    </recommendedName>
</protein>
<feature type="region of interest" description="Disordered" evidence="4">
    <location>
        <begin position="198"/>
        <end position="335"/>
    </location>
</feature>
<name>A0ABD0KL33_9CAEN</name>
<feature type="compositionally biased region" description="Polar residues" evidence="4">
    <location>
        <begin position="198"/>
        <end position="217"/>
    </location>
</feature>
<keyword evidence="6" id="KW-1185">Reference proteome</keyword>
<proteinExistence type="inferred from homology"/>
<feature type="coiled-coil region" evidence="3">
    <location>
        <begin position="344"/>
        <end position="428"/>
    </location>
</feature>
<sequence length="434" mass="47286">MAALFACTKCHRRYPFEHLSHGEQLCKECRSNYPVVKCTYCRAEFQLNSKGSTSTICGKCAENVKVYGKPTACEYCSILAAFIGKRCQRCVNSEKKWGPPMTCEQCKLKCAFNRNDESKRKVDGKNLCWLCTQAYKRVLAKTRKSQDFALSMKKPSSSSGQENWGDSLENRIHLLTSQSGGSDNKGGLAAAIMKLASSNTKPSSGGSAVGGNNENQPVGSGLAVGGGGAGTSDKTASNGHHHHKHSKSRSLSEKTSSLLDRTMGLSDKGAAGGSGEGGDRKDGKHHRGHHRSKDEADESSTPKKQKLDKSVSNGMSVSTPKSTGSNVSETGVMDTNNSDNVILITQLREQIESLKKQLTVKDAQLLEKDKKITELKAENYEAEKDARQRIQTLQRQHEEAIGNLQVKNRELQRQVTKLSKNVKKSVLESITSSS</sequence>
<evidence type="ECO:0000256" key="2">
    <source>
        <dbReference type="ARBA" id="ARBA00023054"/>
    </source>
</evidence>
<keyword evidence="2 3" id="KW-0175">Coiled coil</keyword>
<evidence type="ECO:0000256" key="3">
    <source>
        <dbReference type="SAM" id="Coils"/>
    </source>
</evidence>
<reference evidence="5 6" key="1">
    <citation type="journal article" date="2023" name="Sci. Data">
        <title>Genome assembly of the Korean intertidal mud-creeper Batillaria attramentaria.</title>
        <authorList>
            <person name="Patra A.K."/>
            <person name="Ho P.T."/>
            <person name="Jun S."/>
            <person name="Lee S.J."/>
            <person name="Kim Y."/>
            <person name="Won Y.J."/>
        </authorList>
    </citation>
    <scope>NUCLEOTIDE SEQUENCE [LARGE SCALE GENOMIC DNA]</scope>
    <source>
        <strain evidence="5">Wonlab-2016</strain>
    </source>
</reference>
<gene>
    <name evidence="5" type="ORF">BaRGS_00021020</name>
</gene>
<dbReference type="AlphaFoldDB" id="A0ABD0KL33"/>
<feature type="compositionally biased region" description="Basic residues" evidence="4">
    <location>
        <begin position="239"/>
        <end position="248"/>
    </location>
</feature>